<proteinExistence type="predicted"/>
<dbReference type="WormBase" id="SRAE_X000083100">
    <property type="protein sequence ID" value="SRP06158"/>
    <property type="gene ID" value="WBGene00266392"/>
</dbReference>
<accession>A0A090LP20</accession>
<organism evidence="2">
    <name type="scientific">Strongyloides ratti</name>
    <name type="common">Parasitic roundworm</name>
    <dbReference type="NCBI Taxonomy" id="34506"/>
    <lineage>
        <taxon>Eukaryota</taxon>
        <taxon>Metazoa</taxon>
        <taxon>Ecdysozoa</taxon>
        <taxon>Nematoda</taxon>
        <taxon>Chromadorea</taxon>
        <taxon>Rhabditida</taxon>
        <taxon>Tylenchina</taxon>
        <taxon>Panagrolaimomorpha</taxon>
        <taxon>Strongyloidoidea</taxon>
        <taxon>Strongyloididae</taxon>
        <taxon>Strongyloides</taxon>
    </lineage>
</organism>
<dbReference type="RefSeq" id="XP_024510702.1">
    <property type="nucleotide sequence ID" value="XM_024645222.1"/>
</dbReference>
<gene>
    <name evidence="2 4 5" type="ORF">SRAE_X000083100</name>
</gene>
<reference evidence="2 3" key="1">
    <citation type="submission" date="2014-09" db="EMBL/GenBank/DDBJ databases">
        <authorList>
            <person name="Martin A.A."/>
        </authorList>
    </citation>
    <scope>NUCLEOTIDE SEQUENCE</scope>
    <source>
        <strain evidence="3">ED321</strain>
        <strain evidence="2">ED321 Heterogonic</strain>
    </source>
</reference>
<feature type="domain" description="MAM" evidence="1">
    <location>
        <begin position="552"/>
        <end position="709"/>
    </location>
</feature>
<dbReference type="InterPro" id="IPR000998">
    <property type="entry name" value="MAM_dom"/>
</dbReference>
<evidence type="ECO:0000313" key="2">
    <source>
        <dbReference type="EMBL" id="CEF71506.1"/>
    </source>
</evidence>
<evidence type="ECO:0000313" key="3">
    <source>
        <dbReference type="Proteomes" id="UP000035682"/>
    </source>
</evidence>
<dbReference type="PANTHER" id="PTHR35265">
    <property type="entry name" value="LEUKOSIALIN"/>
    <property type="match status" value="1"/>
</dbReference>
<dbReference type="Pfam" id="PF00629">
    <property type="entry name" value="MAM"/>
    <property type="match status" value="1"/>
</dbReference>
<evidence type="ECO:0000313" key="5">
    <source>
        <dbReference type="WormBase" id="SRAE_X000083100"/>
    </source>
</evidence>
<dbReference type="InterPro" id="IPR038829">
    <property type="entry name" value="Leukosialin"/>
</dbReference>
<dbReference type="GO" id="GO:0016020">
    <property type="term" value="C:membrane"/>
    <property type="evidence" value="ECO:0007669"/>
    <property type="project" value="InterPro"/>
</dbReference>
<sequence length="731" mass="81816">MDALVPNTGGSNAFVGKIIQVALGLFVTTSNLQHYNNEMMTNDPSTFNCSFDNGCRWSSTGTGIDIWKIAKGEPEPLLWFAATGTMQLPREPFSLIEMRGNVPDALTSDLIPCQSDIGMITFIYWLIGGANFEICLLRQNNEKFNCTGFLQVPSMPGKLALNIPPISFPFKISIIPNDKQGLIVIDDITYTSQGCKYIPKKFKGIKSNFLPTPEPISYFSETTSKSASEIKLPWTLPSIETTSTTIISTISLPIQARKPIHQLPLSLRTNAAKNIRISERPILPKSNNLVPFVNSRNSKNLIKIEQSTDSKEEEFDLLVIGNKTKPLFDKRKGKIINDTSDLLCDFGGDFPCLWGPEAGRWAIIDKGAIPSFEESKPKELPSYPAGIVIQGTSMFTSDPLPCQIGSGKLLLRYWSNGNVKLQVCALGYNEDSTTIQCSEPLIDETKKNDDSSLVIFEFNDDMMEPFTLNLIPEWEKNSKNEYLIIDELAYVGGCDNDVKENLLNKQINEKTTPITTTSMTTTTMTIPTTTIPIIPTTMITERGIHYCDILNCNFNEDACQYLNHGLTKVPWTLRSKGYGYPLTKLTDIRPYPGQQSFISTLLSPGDFAILESPRIDLNQNNVIYFQYYRPSYSSTIRLCIIDNEVKPFRTTNAFIQCPPILRTLTPKQAYSWQNLHIELPPGTVKFYLVAHNMETSVEKTAIAVDNFKVAVCENKQSDFYSGMSREAKNSE</sequence>
<dbReference type="CTD" id="36383886"/>
<dbReference type="Proteomes" id="UP000035682">
    <property type="component" value="Unplaced"/>
</dbReference>
<keyword evidence="3" id="KW-1185">Reference proteome</keyword>
<dbReference type="OrthoDB" id="5822873at2759"/>
<dbReference type="InterPro" id="IPR013320">
    <property type="entry name" value="ConA-like_dom_sf"/>
</dbReference>
<evidence type="ECO:0000259" key="1">
    <source>
        <dbReference type="Pfam" id="PF00629"/>
    </source>
</evidence>
<name>A0A090LP20_STRRB</name>
<dbReference type="GO" id="GO:0030246">
    <property type="term" value="F:carbohydrate binding"/>
    <property type="evidence" value="ECO:0007669"/>
    <property type="project" value="UniProtKB-KW"/>
</dbReference>
<dbReference type="GO" id="GO:0004888">
    <property type="term" value="F:transmembrane signaling receptor activity"/>
    <property type="evidence" value="ECO:0007669"/>
    <property type="project" value="InterPro"/>
</dbReference>
<reference evidence="4" key="2">
    <citation type="submission" date="2020-12" db="UniProtKB">
        <authorList>
            <consortium name="WormBaseParasite"/>
        </authorList>
    </citation>
    <scope>IDENTIFICATION</scope>
</reference>
<dbReference type="eggNOG" id="ENOG502S82H">
    <property type="taxonomic scope" value="Eukaryota"/>
</dbReference>
<dbReference type="AlphaFoldDB" id="A0A090LP20"/>
<keyword evidence="2" id="KW-0430">Lectin</keyword>
<dbReference type="SUPFAM" id="SSF49899">
    <property type="entry name" value="Concanavalin A-like lectins/glucanases"/>
    <property type="match status" value="1"/>
</dbReference>
<dbReference type="GeneID" id="36383886"/>
<dbReference type="WBParaSite" id="SRAE_X000083100.1">
    <property type="protein sequence ID" value="SRAE_X000083100.1"/>
    <property type="gene ID" value="WBGene00266392"/>
</dbReference>
<evidence type="ECO:0000313" key="4">
    <source>
        <dbReference type="WBParaSite" id="SRAE_X000083100.1"/>
    </source>
</evidence>
<dbReference type="EMBL" id="LN609530">
    <property type="protein sequence ID" value="CEF71506.1"/>
    <property type="molecule type" value="Genomic_DNA"/>
</dbReference>
<dbReference type="OMA" id="FRYWSNG"/>
<protein>
    <submittedName>
        <fullName evidence="2 4">MAM domain and Concanavalin A-like lectin/glucanases superfamily domain-containing protein</fullName>
    </submittedName>
</protein>
<dbReference type="PANTHER" id="PTHR35265:SF1">
    <property type="entry name" value="LEUKOSIALIN"/>
    <property type="match status" value="1"/>
</dbReference>
<dbReference type="Gene3D" id="2.60.120.200">
    <property type="match status" value="1"/>
</dbReference>